<dbReference type="STRING" id="1317122.ATO12_14820"/>
<keyword evidence="4" id="KW-1185">Reference proteome</keyword>
<dbReference type="Gene3D" id="2.160.20.10">
    <property type="entry name" value="Single-stranded right-handed beta-helix, Pectin lyase-like"/>
    <property type="match status" value="1"/>
</dbReference>
<protein>
    <recommendedName>
        <fullName evidence="5">Right handed beta helix domain-containing protein</fullName>
    </recommendedName>
</protein>
<proteinExistence type="predicted"/>
<name>A0A023BW42_9FLAO</name>
<keyword evidence="2" id="KW-0732">Signal</keyword>
<evidence type="ECO:0000256" key="1">
    <source>
        <dbReference type="SAM" id="MobiDB-lite"/>
    </source>
</evidence>
<dbReference type="EMBL" id="AQRA01000004">
    <property type="protein sequence ID" value="EZH74144.1"/>
    <property type="molecule type" value="Genomic_DNA"/>
</dbReference>
<organism evidence="3 4">
    <name type="scientific">Aquimarina atlantica</name>
    <dbReference type="NCBI Taxonomy" id="1317122"/>
    <lineage>
        <taxon>Bacteria</taxon>
        <taxon>Pseudomonadati</taxon>
        <taxon>Bacteroidota</taxon>
        <taxon>Flavobacteriia</taxon>
        <taxon>Flavobacteriales</taxon>
        <taxon>Flavobacteriaceae</taxon>
        <taxon>Aquimarina</taxon>
    </lineage>
</organism>
<gene>
    <name evidence="3" type="ORF">ATO12_14820</name>
</gene>
<feature type="region of interest" description="Disordered" evidence="1">
    <location>
        <begin position="418"/>
        <end position="451"/>
    </location>
</feature>
<dbReference type="RefSeq" id="WP_034241686.1">
    <property type="nucleotide sequence ID" value="NZ_AQRA01000004.1"/>
</dbReference>
<evidence type="ECO:0008006" key="5">
    <source>
        <dbReference type="Google" id="ProtNLM"/>
    </source>
</evidence>
<sequence>MQPLAKIITLLLVSSLLFLASCSEKDESNPEEMEPVDKEFVIYSDENYPTIPSGEIPISDQRFVGGANASDTNDGLESTPWATFDKALQELAASDTWYCLNIASDITVDSFIDTKFYGSGPGTSSQFAYIRSDPALSTPATLTLNARVEIDGQQNWLWYGFKMTGTQGINIGEDLPTNHHTIRNIEGKMTGTGGDNHGFFQAVNYNANYFGVFNSNFTGPGTTSDGVHGNTAAIIAFRVTHLRIENNRITNAPRPLYYKHSNQPNNGPADIHIRYNYQPETATGESCFFAGRVEGGIFEITDNIFGSSVEISNGGGSEQPDGHFISHNTFLTDLKIQNGNDPVVNATIKNNVIVGNLELLRYKTNTNTNTTDYQLYGGNIYYQSEVYTLEQWKAQSVPGNQDMNSIAGIPQFSDPLMNPEDYELQMDSPGKGRASDGKDIGAQTDYVGNKL</sequence>
<feature type="chain" id="PRO_5001512395" description="Right handed beta helix domain-containing protein" evidence="2">
    <location>
        <begin position="26"/>
        <end position="451"/>
    </location>
</feature>
<accession>A0A023BW42</accession>
<evidence type="ECO:0000313" key="3">
    <source>
        <dbReference type="EMBL" id="EZH74144.1"/>
    </source>
</evidence>
<evidence type="ECO:0000256" key="2">
    <source>
        <dbReference type="SAM" id="SignalP"/>
    </source>
</evidence>
<feature type="signal peptide" evidence="2">
    <location>
        <begin position="1"/>
        <end position="25"/>
    </location>
</feature>
<dbReference type="InterPro" id="IPR011050">
    <property type="entry name" value="Pectin_lyase_fold/virulence"/>
</dbReference>
<comment type="caution">
    <text evidence="3">The sequence shown here is derived from an EMBL/GenBank/DDBJ whole genome shotgun (WGS) entry which is preliminary data.</text>
</comment>
<dbReference type="AlphaFoldDB" id="A0A023BW42"/>
<dbReference type="Proteomes" id="UP000023541">
    <property type="component" value="Unassembled WGS sequence"/>
</dbReference>
<reference evidence="3 4" key="1">
    <citation type="submission" date="2014-04" db="EMBL/GenBank/DDBJ databases">
        <title>Aquimarina sp. 22II-S11-z7 Genome Sequencing.</title>
        <authorList>
            <person name="Lai Q."/>
        </authorList>
    </citation>
    <scope>NUCLEOTIDE SEQUENCE [LARGE SCALE GENOMIC DNA]</scope>
    <source>
        <strain evidence="3 4">22II-S11-z7</strain>
    </source>
</reference>
<dbReference type="PROSITE" id="PS51257">
    <property type="entry name" value="PROKAR_LIPOPROTEIN"/>
    <property type="match status" value="1"/>
</dbReference>
<dbReference type="OrthoDB" id="9818265at2"/>
<evidence type="ECO:0000313" key="4">
    <source>
        <dbReference type="Proteomes" id="UP000023541"/>
    </source>
</evidence>
<dbReference type="SUPFAM" id="SSF51126">
    <property type="entry name" value="Pectin lyase-like"/>
    <property type="match status" value="1"/>
</dbReference>
<dbReference type="InterPro" id="IPR012334">
    <property type="entry name" value="Pectin_lyas_fold"/>
</dbReference>